<evidence type="ECO:0000313" key="5">
    <source>
        <dbReference type="Proteomes" id="UP000489600"/>
    </source>
</evidence>
<protein>
    <submittedName>
        <fullName evidence="4">Uncharacterized protein</fullName>
    </submittedName>
</protein>
<dbReference type="Proteomes" id="UP000489600">
    <property type="component" value="Unassembled WGS sequence"/>
</dbReference>
<dbReference type="Pfam" id="PF05266">
    <property type="entry name" value="DUF724"/>
    <property type="match status" value="1"/>
</dbReference>
<accession>A0A565CMS4</accession>
<gene>
    <name evidence="4" type="ORF">ANE_LOCUS25326</name>
</gene>
<name>A0A565CMS4_9BRAS</name>
<dbReference type="InterPro" id="IPR007930">
    <property type="entry name" value="DUF724"/>
</dbReference>
<evidence type="ECO:0000313" key="4">
    <source>
        <dbReference type="EMBL" id="VVB14882.1"/>
    </source>
</evidence>
<organism evidence="4 5">
    <name type="scientific">Arabis nemorensis</name>
    <dbReference type="NCBI Taxonomy" id="586526"/>
    <lineage>
        <taxon>Eukaryota</taxon>
        <taxon>Viridiplantae</taxon>
        <taxon>Streptophyta</taxon>
        <taxon>Embryophyta</taxon>
        <taxon>Tracheophyta</taxon>
        <taxon>Spermatophyta</taxon>
        <taxon>Magnoliopsida</taxon>
        <taxon>eudicotyledons</taxon>
        <taxon>Gunneridae</taxon>
        <taxon>Pentapetalae</taxon>
        <taxon>rosids</taxon>
        <taxon>malvids</taxon>
        <taxon>Brassicales</taxon>
        <taxon>Brassicaceae</taxon>
        <taxon>Arabideae</taxon>
        <taxon>Arabis</taxon>
    </lineage>
</organism>
<keyword evidence="2" id="KW-0341">Growth regulation</keyword>
<evidence type="ECO:0000256" key="3">
    <source>
        <dbReference type="SAM" id="Coils"/>
    </source>
</evidence>
<reference evidence="4" key="1">
    <citation type="submission" date="2019-07" db="EMBL/GenBank/DDBJ databases">
        <authorList>
            <person name="Dittberner H."/>
        </authorList>
    </citation>
    <scope>NUCLEOTIDE SEQUENCE [LARGE SCALE GENOMIC DNA]</scope>
</reference>
<keyword evidence="1" id="KW-0813">Transport</keyword>
<proteinExistence type="predicted"/>
<keyword evidence="3" id="KW-0175">Coiled coil</keyword>
<feature type="coiled-coil region" evidence="3">
    <location>
        <begin position="87"/>
        <end position="121"/>
    </location>
</feature>
<evidence type="ECO:0000256" key="1">
    <source>
        <dbReference type="ARBA" id="ARBA00022448"/>
    </source>
</evidence>
<sequence>MTILEIVLPKTSSIWKKIAALEAFKGKRIPHFKPLLTELPLLRETEVIGLVDSFIWLLKTIENLINDISRSTLDSYKKKQKLIEEAIADEYAKIDNSKTEYKEMQKQMNDLHKQMDDLHKKIDSV</sequence>
<evidence type="ECO:0000256" key="2">
    <source>
        <dbReference type="ARBA" id="ARBA00022604"/>
    </source>
</evidence>
<dbReference type="EMBL" id="CABITT030000008">
    <property type="protein sequence ID" value="VVB14882.1"/>
    <property type="molecule type" value="Genomic_DNA"/>
</dbReference>
<dbReference type="AlphaFoldDB" id="A0A565CMS4"/>
<keyword evidence="5" id="KW-1185">Reference proteome</keyword>
<comment type="caution">
    <text evidence="4">The sequence shown here is derived from an EMBL/GenBank/DDBJ whole genome shotgun (WGS) entry which is preliminary data.</text>
</comment>